<keyword evidence="2" id="KW-1185">Reference proteome</keyword>
<gene>
    <name evidence="1" type="ORF">EV669_105106</name>
</gene>
<dbReference type="RefSeq" id="WP_132098466.1">
    <property type="nucleotide sequence ID" value="NZ_SMDA01000005.1"/>
</dbReference>
<dbReference type="Pfam" id="PF05954">
    <property type="entry name" value="Phage_GPD"/>
    <property type="match status" value="1"/>
</dbReference>
<dbReference type="Gene3D" id="2.30.110.50">
    <property type="match status" value="1"/>
</dbReference>
<dbReference type="Proteomes" id="UP000294801">
    <property type="component" value="Unassembled WGS sequence"/>
</dbReference>
<proteinExistence type="predicted"/>
<protein>
    <recommendedName>
        <fullName evidence="3">Phage protein D</fullName>
    </recommendedName>
</protein>
<dbReference type="EMBL" id="SMDA01000005">
    <property type="protein sequence ID" value="TCW31405.1"/>
    <property type="molecule type" value="Genomic_DNA"/>
</dbReference>
<name>A0ABY2D0Z3_GULMO</name>
<evidence type="ECO:0000313" key="1">
    <source>
        <dbReference type="EMBL" id="TCW31405.1"/>
    </source>
</evidence>
<dbReference type="Gene3D" id="4.10.220.110">
    <property type="match status" value="1"/>
</dbReference>
<comment type="caution">
    <text evidence="1">The sequence shown here is derived from an EMBL/GenBank/DDBJ whole genome shotgun (WGS) entry which is preliminary data.</text>
</comment>
<sequence length="344" mass="38003">MASVNRAISPEVVIEYNGRDITADLSPYLVRFSFVDRLNGEADSLDIELAETHHSISKWLDGWYPDKAMEVVAHFGYTHAPLQLAGRFEVDEVAVESPPMTVRIRALATGITKSVRTRQGRAYENTTLSAIADQVAKRLGAVRRGKIEAVKLDRVTQYQESDWQFLVRLLREYGYAAKLTDNNKTLAVARLADLAEGVVRELWPEDLSSWSYRDRITDVPARSEVAHHNPKTGKLVTYKVEGGQLVAANTVAAKDADKKVVRAKTPEQAKAKAQAMQERHEADKTSFECTLMGDPALIAGAAVDIRGLAKLNGRYVILEARHDIDVGGGYATSLSMKRLREAGA</sequence>
<dbReference type="SUPFAM" id="SSF69279">
    <property type="entry name" value="Phage tail proteins"/>
    <property type="match status" value="1"/>
</dbReference>
<evidence type="ECO:0008006" key="3">
    <source>
        <dbReference type="Google" id="ProtNLM"/>
    </source>
</evidence>
<accession>A0ABY2D0Z3</accession>
<evidence type="ECO:0000313" key="2">
    <source>
        <dbReference type="Proteomes" id="UP000294801"/>
    </source>
</evidence>
<dbReference type="Gene3D" id="3.55.50.10">
    <property type="entry name" value="Baseplate protein-like domains"/>
    <property type="match status" value="1"/>
</dbReference>
<organism evidence="1 2">
    <name type="scientific">Gulbenkiania mobilis</name>
    <dbReference type="NCBI Taxonomy" id="397457"/>
    <lineage>
        <taxon>Bacteria</taxon>
        <taxon>Pseudomonadati</taxon>
        <taxon>Pseudomonadota</taxon>
        <taxon>Betaproteobacteria</taxon>
        <taxon>Neisseriales</taxon>
        <taxon>Chromobacteriaceae</taxon>
        <taxon>Gulbenkiania</taxon>
    </lineage>
</organism>
<reference evidence="1 2" key="1">
    <citation type="submission" date="2019-03" db="EMBL/GenBank/DDBJ databases">
        <title>Genomic Encyclopedia of Type Strains, Phase IV (KMG-IV): sequencing the most valuable type-strain genomes for metagenomic binning, comparative biology and taxonomic classification.</title>
        <authorList>
            <person name="Goeker M."/>
        </authorList>
    </citation>
    <scope>NUCLEOTIDE SEQUENCE [LARGE SCALE GENOMIC DNA]</scope>
    <source>
        <strain evidence="1 2">DSM 18507</strain>
    </source>
</reference>